<name>A0A7C3KBK0_9CYAN</name>
<comment type="caution">
    <text evidence="1">The sequence shown here is derived from an EMBL/GenBank/DDBJ whole genome shotgun (WGS) entry which is preliminary data.</text>
</comment>
<protein>
    <submittedName>
        <fullName evidence="1">Uncharacterized protein</fullName>
    </submittedName>
</protein>
<proteinExistence type="predicted"/>
<evidence type="ECO:0000313" key="1">
    <source>
        <dbReference type="EMBL" id="HFM97049.1"/>
    </source>
</evidence>
<reference evidence="1" key="1">
    <citation type="journal article" date="2020" name="mSystems">
        <title>Genome- and Community-Level Interaction Insights into Carbon Utilization and Element Cycling Functions of Hydrothermarchaeota in Hydrothermal Sediment.</title>
        <authorList>
            <person name="Zhou Z."/>
            <person name="Liu Y."/>
            <person name="Xu W."/>
            <person name="Pan J."/>
            <person name="Luo Z.H."/>
            <person name="Li M."/>
        </authorList>
    </citation>
    <scope>NUCLEOTIDE SEQUENCE [LARGE SCALE GENOMIC DNA]</scope>
    <source>
        <strain evidence="1">SpSt-418</strain>
    </source>
</reference>
<organism evidence="1">
    <name type="scientific">Oscillatoriales cyanobacterium SpSt-418</name>
    <dbReference type="NCBI Taxonomy" id="2282169"/>
    <lineage>
        <taxon>Bacteria</taxon>
        <taxon>Bacillati</taxon>
        <taxon>Cyanobacteriota</taxon>
        <taxon>Cyanophyceae</taxon>
        <taxon>Oscillatoriophycideae</taxon>
        <taxon>Oscillatoriales</taxon>
    </lineage>
</organism>
<dbReference type="EMBL" id="DSRU01000052">
    <property type="protein sequence ID" value="HFM97049.1"/>
    <property type="molecule type" value="Genomic_DNA"/>
</dbReference>
<dbReference type="AlphaFoldDB" id="A0A7C3KBK0"/>
<gene>
    <name evidence="1" type="ORF">ENR64_04630</name>
</gene>
<accession>A0A7C3KBK0</accession>
<sequence length="70" mass="8031">MSLSPQVAYENLAQLEQVDVVKSAFYRQLANEILADTRVSLRWRQAIADRLNSVNNWLAMQTIGDKDDSY</sequence>